<name>A0A425Y825_9BACT</name>
<evidence type="ECO:0000313" key="6">
    <source>
        <dbReference type="EMBL" id="RRG24474.1"/>
    </source>
</evidence>
<keyword evidence="5" id="KW-0804">Transcription</keyword>
<dbReference type="InterPro" id="IPR036388">
    <property type="entry name" value="WH-like_DNA-bd_sf"/>
</dbReference>
<evidence type="ECO:0000256" key="4">
    <source>
        <dbReference type="ARBA" id="ARBA00023125"/>
    </source>
</evidence>
<reference evidence="6 7" key="1">
    <citation type="submission" date="2018-07" db="EMBL/GenBank/DDBJ databases">
        <title>Draft genome sequence of Ancylomarina sp. M1P.</title>
        <authorList>
            <person name="Yadav S."/>
            <person name="Villanueva L."/>
            <person name="Damste J.S.S."/>
        </authorList>
    </citation>
    <scope>NUCLEOTIDE SEQUENCE [LARGE SCALE GENOMIC DNA]</scope>
    <source>
        <strain evidence="6 7">M1P</strain>
    </source>
</reference>
<keyword evidence="7" id="KW-1185">Reference proteome</keyword>
<dbReference type="Gene3D" id="1.10.1740.10">
    <property type="match status" value="1"/>
</dbReference>
<keyword evidence="3" id="KW-0731">Sigma factor</keyword>
<dbReference type="EMBL" id="QQWG01000001">
    <property type="protein sequence ID" value="RRG24474.1"/>
    <property type="molecule type" value="Genomic_DNA"/>
</dbReference>
<dbReference type="PANTHER" id="PTHR43133:SF8">
    <property type="entry name" value="RNA POLYMERASE SIGMA FACTOR HI_1459-RELATED"/>
    <property type="match status" value="1"/>
</dbReference>
<dbReference type="RefSeq" id="WP_125028742.1">
    <property type="nucleotide sequence ID" value="NZ_JAPXVP010000001.1"/>
</dbReference>
<protein>
    <submittedName>
        <fullName evidence="6">Sigma-70 family RNA polymerase sigma factor</fullName>
    </submittedName>
</protein>
<dbReference type="OrthoDB" id="1116697at2"/>
<evidence type="ECO:0000256" key="3">
    <source>
        <dbReference type="ARBA" id="ARBA00023082"/>
    </source>
</evidence>
<dbReference type="Proteomes" id="UP000285794">
    <property type="component" value="Unassembled WGS sequence"/>
</dbReference>
<dbReference type="SUPFAM" id="SSF88946">
    <property type="entry name" value="Sigma2 domain of RNA polymerase sigma factors"/>
    <property type="match status" value="1"/>
</dbReference>
<evidence type="ECO:0000256" key="1">
    <source>
        <dbReference type="ARBA" id="ARBA00010641"/>
    </source>
</evidence>
<dbReference type="SUPFAM" id="SSF88659">
    <property type="entry name" value="Sigma3 and sigma4 domains of RNA polymerase sigma factors"/>
    <property type="match status" value="1"/>
</dbReference>
<evidence type="ECO:0000313" key="7">
    <source>
        <dbReference type="Proteomes" id="UP000285794"/>
    </source>
</evidence>
<accession>A0A425Y825</accession>
<dbReference type="GO" id="GO:0003677">
    <property type="term" value="F:DNA binding"/>
    <property type="evidence" value="ECO:0007669"/>
    <property type="project" value="UniProtKB-KW"/>
</dbReference>
<comment type="similarity">
    <text evidence="1">Belongs to the sigma-70 factor family. ECF subfamily.</text>
</comment>
<proteinExistence type="inferred from homology"/>
<organism evidence="6 7">
    <name type="scientific">Ancylomarina euxinus</name>
    <dbReference type="NCBI Taxonomy" id="2283627"/>
    <lineage>
        <taxon>Bacteria</taxon>
        <taxon>Pseudomonadati</taxon>
        <taxon>Bacteroidota</taxon>
        <taxon>Bacteroidia</taxon>
        <taxon>Marinilabiliales</taxon>
        <taxon>Marinifilaceae</taxon>
        <taxon>Ancylomarina</taxon>
    </lineage>
</organism>
<dbReference type="InterPro" id="IPR013324">
    <property type="entry name" value="RNA_pol_sigma_r3/r4-like"/>
</dbReference>
<dbReference type="InterPro" id="IPR014284">
    <property type="entry name" value="RNA_pol_sigma-70_dom"/>
</dbReference>
<dbReference type="InterPro" id="IPR039425">
    <property type="entry name" value="RNA_pol_sigma-70-like"/>
</dbReference>
<keyword evidence="2" id="KW-0805">Transcription regulation</keyword>
<dbReference type="AlphaFoldDB" id="A0A425Y825"/>
<comment type="caution">
    <text evidence="6">The sequence shown here is derived from an EMBL/GenBank/DDBJ whole genome shotgun (WGS) entry which is preliminary data.</text>
</comment>
<dbReference type="PANTHER" id="PTHR43133">
    <property type="entry name" value="RNA POLYMERASE ECF-TYPE SIGMA FACTO"/>
    <property type="match status" value="1"/>
</dbReference>
<keyword evidence="4" id="KW-0238">DNA-binding</keyword>
<dbReference type="InterPro" id="IPR013325">
    <property type="entry name" value="RNA_pol_sigma_r2"/>
</dbReference>
<dbReference type="GO" id="GO:0016987">
    <property type="term" value="F:sigma factor activity"/>
    <property type="evidence" value="ECO:0007669"/>
    <property type="project" value="UniProtKB-KW"/>
</dbReference>
<gene>
    <name evidence="6" type="ORF">DWB61_00180</name>
</gene>
<dbReference type="NCBIfam" id="TIGR02937">
    <property type="entry name" value="sigma70-ECF"/>
    <property type="match status" value="1"/>
</dbReference>
<sequence length="186" mass="22011">MDYTTEAILEGIGMSNNDVLNYIYRKFFPDTCRFVENNSGTSEDARDLFQEAIIVIFRKMKKAPIVLTCNFRTYIYSVCRLLWLKKLEKRNDNLDIIQSDVVLDQQVDDVSLSYEQTEKYRLYQKHFKRLPADCQEIMRLYLEKVSAKEIAKKMGFAGEDYVKSRKYKCKQTLIMNIKSDNQFTEV</sequence>
<evidence type="ECO:0000256" key="2">
    <source>
        <dbReference type="ARBA" id="ARBA00023015"/>
    </source>
</evidence>
<dbReference type="Gene3D" id="1.10.10.10">
    <property type="entry name" value="Winged helix-like DNA-binding domain superfamily/Winged helix DNA-binding domain"/>
    <property type="match status" value="1"/>
</dbReference>
<dbReference type="GO" id="GO:0006352">
    <property type="term" value="P:DNA-templated transcription initiation"/>
    <property type="evidence" value="ECO:0007669"/>
    <property type="project" value="InterPro"/>
</dbReference>
<evidence type="ECO:0000256" key="5">
    <source>
        <dbReference type="ARBA" id="ARBA00023163"/>
    </source>
</evidence>